<dbReference type="InterPro" id="IPR001310">
    <property type="entry name" value="Histidine_triad_HIT"/>
</dbReference>
<dbReference type="InterPro" id="IPR011146">
    <property type="entry name" value="HIT-like"/>
</dbReference>
<comment type="similarity">
    <text evidence="4">Belongs to the HINT family.</text>
</comment>
<feature type="domain" description="HIT" evidence="10">
    <location>
        <begin position="1"/>
        <end position="97"/>
    </location>
</feature>
<sequence length="119" mass="13760">MESDDFAIFKDIKPAAQHHYLIVPKEHYDSLKTLNKSHIKMVSLMEEEMKNFFVSKGISTADALYGFHFPPFISVKHLHMHGIAPRSQMPFVSRMMFRPSTAWFKTAQDALAYLRTKAV</sequence>
<evidence type="ECO:0000256" key="4">
    <source>
        <dbReference type="ARBA" id="ARBA00025764"/>
    </source>
</evidence>
<dbReference type="PANTHER" id="PTHR12486:SF5">
    <property type="entry name" value="ADENOSINE 5'-MONOPHOSPHORAMIDASE HINT3"/>
    <property type="match status" value="1"/>
</dbReference>
<feature type="active site" description="Tele-AMP-histidine intermediate" evidence="7">
    <location>
        <position position="79"/>
    </location>
</feature>
<dbReference type="PRINTS" id="PR00332">
    <property type="entry name" value="HISTRIAD"/>
</dbReference>
<accession>A0A484B7R1</accession>
<organism evidence="11 12">
    <name type="scientific">Drosophila navojoa</name>
    <name type="common">Fruit fly</name>
    <dbReference type="NCBI Taxonomy" id="7232"/>
    <lineage>
        <taxon>Eukaryota</taxon>
        <taxon>Metazoa</taxon>
        <taxon>Ecdysozoa</taxon>
        <taxon>Arthropoda</taxon>
        <taxon>Hexapoda</taxon>
        <taxon>Insecta</taxon>
        <taxon>Pterygota</taxon>
        <taxon>Neoptera</taxon>
        <taxon>Endopterygota</taxon>
        <taxon>Diptera</taxon>
        <taxon>Brachycera</taxon>
        <taxon>Muscomorpha</taxon>
        <taxon>Ephydroidea</taxon>
        <taxon>Drosophilidae</taxon>
        <taxon>Drosophila</taxon>
    </lineage>
</organism>
<dbReference type="Proteomes" id="UP000295192">
    <property type="component" value="Unassembled WGS sequence"/>
</dbReference>
<evidence type="ECO:0000256" key="1">
    <source>
        <dbReference type="ARBA" id="ARBA00022741"/>
    </source>
</evidence>
<dbReference type="InterPro" id="IPR036265">
    <property type="entry name" value="HIT-like_sf"/>
</dbReference>
<evidence type="ECO:0000313" key="12">
    <source>
        <dbReference type="Proteomes" id="UP000295192"/>
    </source>
</evidence>
<proteinExistence type="inferred from homology"/>
<comment type="caution">
    <text evidence="11">The sequence shown here is derived from an EMBL/GenBank/DDBJ whole genome shotgun (WGS) entry which is preliminary data.</text>
</comment>
<dbReference type="GO" id="GO:0016787">
    <property type="term" value="F:hydrolase activity"/>
    <property type="evidence" value="ECO:0007669"/>
    <property type="project" value="UniProtKB-KW"/>
</dbReference>
<reference evidence="11 12" key="1">
    <citation type="journal article" date="2019" name="J. Hered.">
        <title>An Improved Genome Assembly for Drosophila navojoa, the Basal Species in the mojavensis Cluster.</title>
        <authorList>
            <person name="Vanderlinde T."/>
            <person name="Dupim E.G."/>
            <person name="Nazario-Yepiz N.O."/>
            <person name="Carvalho A.B."/>
        </authorList>
    </citation>
    <scope>NUCLEOTIDE SEQUENCE [LARGE SCALE GENOMIC DNA]</scope>
    <source>
        <strain evidence="11">Navoj_Jal97</strain>
        <tissue evidence="11">Whole organism</tissue>
    </source>
</reference>
<evidence type="ECO:0000256" key="8">
    <source>
        <dbReference type="PIRSR" id="PIRSR601310-3"/>
    </source>
</evidence>
<dbReference type="PANTHER" id="PTHR12486">
    <property type="entry name" value="APRATAXIN-RELATED"/>
    <property type="match status" value="1"/>
</dbReference>
<dbReference type="PROSITE" id="PS51084">
    <property type="entry name" value="HIT_2"/>
    <property type="match status" value="1"/>
</dbReference>
<evidence type="ECO:0000256" key="5">
    <source>
        <dbReference type="ARBA" id="ARBA00039802"/>
    </source>
</evidence>
<evidence type="ECO:0000256" key="7">
    <source>
        <dbReference type="PIRSR" id="PIRSR601310-1"/>
    </source>
</evidence>
<name>A0A484B7R1_DRONA</name>
<evidence type="ECO:0000256" key="2">
    <source>
        <dbReference type="ARBA" id="ARBA00022801"/>
    </source>
</evidence>
<dbReference type="Gene3D" id="3.30.428.10">
    <property type="entry name" value="HIT-like"/>
    <property type="match status" value="1"/>
</dbReference>
<evidence type="ECO:0000256" key="9">
    <source>
        <dbReference type="PROSITE-ProRule" id="PRU00464"/>
    </source>
</evidence>
<dbReference type="EMBL" id="LSRL02000118">
    <property type="protein sequence ID" value="TDG44100.1"/>
    <property type="molecule type" value="Genomic_DNA"/>
</dbReference>
<evidence type="ECO:0000259" key="10">
    <source>
        <dbReference type="PROSITE" id="PS51084"/>
    </source>
</evidence>
<keyword evidence="12" id="KW-1185">Reference proteome</keyword>
<dbReference type="GO" id="GO:0000166">
    <property type="term" value="F:nucleotide binding"/>
    <property type="evidence" value="ECO:0007669"/>
    <property type="project" value="UniProtKB-KW"/>
</dbReference>
<protein>
    <recommendedName>
        <fullName evidence="5">Adenosine 5'-monophosphoramidase HINT3</fullName>
    </recommendedName>
    <alternativeName>
        <fullName evidence="6">Histidine triad nucleotide-binding protein 3</fullName>
    </alternativeName>
</protein>
<evidence type="ECO:0000313" key="11">
    <source>
        <dbReference type="EMBL" id="TDG44100.1"/>
    </source>
</evidence>
<evidence type="ECO:0000256" key="3">
    <source>
        <dbReference type="ARBA" id="ARBA00024472"/>
    </source>
</evidence>
<keyword evidence="1" id="KW-0547">Nucleotide-binding</keyword>
<dbReference type="SUPFAM" id="SSF54197">
    <property type="entry name" value="HIT-like"/>
    <property type="match status" value="1"/>
</dbReference>
<gene>
    <name evidence="11" type="ORF">AWZ03_009475</name>
</gene>
<dbReference type="AlphaFoldDB" id="A0A484B7R1"/>
<feature type="short sequence motif" description="Histidine triad motif" evidence="8 9">
    <location>
        <begin position="77"/>
        <end position="81"/>
    </location>
</feature>
<dbReference type="OMA" id="VETCIFC"/>
<keyword evidence="2" id="KW-0378">Hydrolase</keyword>
<comment type="catalytic activity">
    <reaction evidence="3">
        <text>adenosine 5'-phosphoramidate + H2O = NH4(+) + AMP</text>
        <dbReference type="Rhea" id="RHEA:67916"/>
        <dbReference type="ChEBI" id="CHEBI:15377"/>
        <dbReference type="ChEBI" id="CHEBI:28938"/>
        <dbReference type="ChEBI" id="CHEBI:57890"/>
        <dbReference type="ChEBI" id="CHEBI:456215"/>
    </reaction>
</comment>
<dbReference type="Pfam" id="PF11969">
    <property type="entry name" value="DcpS_C"/>
    <property type="match status" value="1"/>
</dbReference>
<dbReference type="OrthoDB" id="275748at2759"/>
<evidence type="ECO:0000256" key="6">
    <source>
        <dbReference type="ARBA" id="ARBA00042361"/>
    </source>
</evidence>